<evidence type="ECO:0000256" key="4">
    <source>
        <dbReference type="ARBA" id="ARBA00022692"/>
    </source>
</evidence>
<evidence type="ECO:0000313" key="10">
    <source>
        <dbReference type="EMBL" id="TNY20356.1"/>
    </source>
</evidence>
<keyword evidence="4 9" id="KW-0812">Transmembrane</keyword>
<evidence type="ECO:0000256" key="6">
    <source>
        <dbReference type="ARBA" id="ARBA00023065"/>
    </source>
</evidence>
<feature type="compositionally biased region" description="Basic and acidic residues" evidence="8">
    <location>
        <begin position="602"/>
        <end position="627"/>
    </location>
</feature>
<keyword evidence="11" id="KW-1185">Reference proteome</keyword>
<evidence type="ECO:0000256" key="1">
    <source>
        <dbReference type="ARBA" id="ARBA00004651"/>
    </source>
</evidence>
<dbReference type="PANTHER" id="PTHR33281">
    <property type="entry name" value="UPF0187 PROTEIN YNEE"/>
    <property type="match status" value="1"/>
</dbReference>
<keyword evidence="3" id="KW-1003">Cell membrane</keyword>
<feature type="compositionally biased region" description="Low complexity" evidence="8">
    <location>
        <begin position="279"/>
        <end position="288"/>
    </location>
</feature>
<evidence type="ECO:0000256" key="3">
    <source>
        <dbReference type="ARBA" id="ARBA00022475"/>
    </source>
</evidence>
<dbReference type="OrthoDB" id="1368at2759"/>
<feature type="compositionally biased region" description="Basic residues" evidence="8">
    <location>
        <begin position="407"/>
        <end position="418"/>
    </location>
</feature>
<feature type="region of interest" description="Disordered" evidence="8">
    <location>
        <begin position="245"/>
        <end position="294"/>
    </location>
</feature>
<reference evidence="10 11" key="1">
    <citation type="submission" date="2019-03" db="EMBL/GenBank/DDBJ databases">
        <title>Rhodosporidium diobovatum UCD-FST 08-225 genome sequencing, assembly, and annotation.</title>
        <authorList>
            <person name="Fakankun I.U."/>
            <person name="Fristensky B."/>
            <person name="Levin D.B."/>
        </authorList>
    </citation>
    <scope>NUCLEOTIDE SEQUENCE [LARGE SCALE GENOMIC DNA]</scope>
    <source>
        <strain evidence="10 11">UCD-FST 08-225</strain>
    </source>
</reference>
<feature type="region of interest" description="Disordered" evidence="8">
    <location>
        <begin position="588"/>
        <end position="627"/>
    </location>
</feature>
<dbReference type="GO" id="GO:0005254">
    <property type="term" value="F:chloride channel activity"/>
    <property type="evidence" value="ECO:0007669"/>
    <property type="project" value="InterPro"/>
</dbReference>
<dbReference type="Proteomes" id="UP000311382">
    <property type="component" value="Unassembled WGS sequence"/>
</dbReference>
<dbReference type="InterPro" id="IPR044669">
    <property type="entry name" value="YneE/VCCN1/2-like"/>
</dbReference>
<feature type="transmembrane region" description="Helical" evidence="9">
    <location>
        <begin position="57"/>
        <end position="75"/>
    </location>
</feature>
<dbReference type="EMBL" id="SOZI01000069">
    <property type="protein sequence ID" value="TNY20356.1"/>
    <property type="molecule type" value="Genomic_DNA"/>
</dbReference>
<keyword evidence="7 9" id="KW-0472">Membrane</keyword>
<feature type="compositionally biased region" description="Low complexity" evidence="8">
    <location>
        <begin position="588"/>
        <end position="597"/>
    </location>
</feature>
<comment type="caution">
    <text evidence="10">The sequence shown here is derived from an EMBL/GenBank/DDBJ whole genome shotgun (WGS) entry which is preliminary data.</text>
</comment>
<dbReference type="GO" id="GO:0005886">
    <property type="term" value="C:plasma membrane"/>
    <property type="evidence" value="ECO:0007669"/>
    <property type="project" value="UniProtKB-SubCell"/>
</dbReference>
<dbReference type="STRING" id="5288.A0A5C5FVT4"/>
<evidence type="ECO:0000256" key="9">
    <source>
        <dbReference type="SAM" id="Phobius"/>
    </source>
</evidence>
<evidence type="ECO:0000256" key="7">
    <source>
        <dbReference type="ARBA" id="ARBA00023136"/>
    </source>
</evidence>
<feature type="transmembrane region" description="Helical" evidence="9">
    <location>
        <begin position="26"/>
        <end position="45"/>
    </location>
</feature>
<evidence type="ECO:0000256" key="8">
    <source>
        <dbReference type="SAM" id="MobiDB-lite"/>
    </source>
</evidence>
<keyword evidence="5 9" id="KW-1133">Transmembrane helix</keyword>
<evidence type="ECO:0000313" key="11">
    <source>
        <dbReference type="Proteomes" id="UP000311382"/>
    </source>
</evidence>
<evidence type="ECO:0000256" key="5">
    <source>
        <dbReference type="ARBA" id="ARBA00022989"/>
    </source>
</evidence>
<dbReference type="PANTHER" id="PTHR33281:SF19">
    <property type="entry name" value="VOLTAGE-DEPENDENT ANION CHANNEL-FORMING PROTEIN YNEE"/>
    <property type="match status" value="1"/>
</dbReference>
<evidence type="ECO:0000256" key="2">
    <source>
        <dbReference type="ARBA" id="ARBA00022448"/>
    </source>
</evidence>
<feature type="region of interest" description="Disordered" evidence="8">
    <location>
        <begin position="396"/>
        <end position="424"/>
    </location>
</feature>
<keyword evidence="2" id="KW-0813">Transport</keyword>
<protein>
    <submittedName>
        <fullName evidence="10">Bestrophin, RFP-TM, chloride channel-domain-containing protein</fullName>
    </submittedName>
</protein>
<keyword evidence="6" id="KW-0406">Ion transport</keyword>
<sequence length="627" mass="67789">MSGQDHDHAHAHDFKPPGGLLHLQATIFWTVLPEICIFVAWAFLIASLSETVHQLEIAPTLLTVFGTVIGLLLTFKTNSAFGSYNEGRRLWSSVILASRTFGRMAWLHCPDQLHVPVDPSTPISPSERAEALAEKRTYINLVAAFSIALKHYVRGEPGVAYVDLWPLVAFLPRYHKLPTSLYLRRPDLDPSYAASPIDPGSVETLGASAFAVLGGPGVGAGARTPLAMSRQGSYDPAYELHGGLAGHGATPSLSSPSMHSLREAHSRTPLFPPSPPRPQSRAAASSISGTTTVNVSQQTFHPAEVDLAAVAATLRDRRGLGLGEVKKRRSTAALKEAVERAAPGKGHELLPARNPPPRTIDDYIPFFDFFADLLHWVFRRGRKVAHKIEDAAHRLEEGGNDEAGQGRGRRRRKQRGKKPPLLTREGGDNVPLELILLLSGWVAALQRRKTIDVPTINALLGALQALSDALTGLERVLLTPMPVAYSLHLRHVIWLYLLLLPSQTHETLGWLTVPATALVTFVFLGLLRLGDQIENPLGYDASDLDLESFAFTVLRELRELVAHPAGESAPDEVLEALRTGAAAAAAAAGAGAEGDAAGQRHGHGESRDEDGKDLGEVEHVEGGWKQV</sequence>
<gene>
    <name evidence="10" type="ORF">DMC30DRAFT_421894</name>
</gene>
<dbReference type="AlphaFoldDB" id="A0A5C5FVT4"/>
<organism evidence="10 11">
    <name type="scientific">Rhodotorula diobovata</name>
    <dbReference type="NCBI Taxonomy" id="5288"/>
    <lineage>
        <taxon>Eukaryota</taxon>
        <taxon>Fungi</taxon>
        <taxon>Dikarya</taxon>
        <taxon>Basidiomycota</taxon>
        <taxon>Pucciniomycotina</taxon>
        <taxon>Microbotryomycetes</taxon>
        <taxon>Sporidiobolales</taxon>
        <taxon>Sporidiobolaceae</taxon>
        <taxon>Rhodotorula</taxon>
    </lineage>
</organism>
<name>A0A5C5FVT4_9BASI</name>
<accession>A0A5C5FVT4</accession>
<comment type="subcellular location">
    <subcellularLocation>
        <location evidence="1">Cell membrane</location>
        <topology evidence="1">Multi-pass membrane protein</topology>
    </subcellularLocation>
</comment>
<dbReference type="Pfam" id="PF25539">
    <property type="entry name" value="Bestrophin_2"/>
    <property type="match status" value="2"/>
</dbReference>
<proteinExistence type="predicted"/>